<evidence type="ECO:0000313" key="3">
    <source>
        <dbReference type="Proteomes" id="UP000076532"/>
    </source>
</evidence>
<dbReference type="EMBL" id="KV417588">
    <property type="protein sequence ID" value="KZP16934.1"/>
    <property type="molecule type" value="Genomic_DNA"/>
</dbReference>
<proteinExistence type="predicted"/>
<accession>A0A166FLF9</accession>
<reference evidence="2 3" key="1">
    <citation type="journal article" date="2016" name="Mol. Biol. Evol.">
        <title>Comparative Genomics of Early-Diverging Mushroom-Forming Fungi Provides Insights into the Origins of Lignocellulose Decay Capabilities.</title>
        <authorList>
            <person name="Nagy L.G."/>
            <person name="Riley R."/>
            <person name="Tritt A."/>
            <person name="Adam C."/>
            <person name="Daum C."/>
            <person name="Floudas D."/>
            <person name="Sun H."/>
            <person name="Yadav J.S."/>
            <person name="Pangilinan J."/>
            <person name="Larsson K.H."/>
            <person name="Matsuura K."/>
            <person name="Barry K."/>
            <person name="Labutti K."/>
            <person name="Kuo R."/>
            <person name="Ohm R.A."/>
            <person name="Bhattacharya S.S."/>
            <person name="Shirouzu T."/>
            <person name="Yoshinaga Y."/>
            <person name="Martin F.M."/>
            <person name="Grigoriev I.V."/>
            <person name="Hibbett D.S."/>
        </authorList>
    </citation>
    <scope>NUCLEOTIDE SEQUENCE [LARGE SCALE GENOMIC DNA]</scope>
    <source>
        <strain evidence="2 3">CBS 109695</strain>
    </source>
</reference>
<feature type="region of interest" description="Disordered" evidence="1">
    <location>
        <begin position="1"/>
        <end position="58"/>
    </location>
</feature>
<name>A0A166FLF9_9AGAM</name>
<gene>
    <name evidence="2" type="ORF">FIBSPDRAFT_865485</name>
</gene>
<keyword evidence="3" id="KW-1185">Reference proteome</keyword>
<feature type="non-terminal residue" evidence="2">
    <location>
        <position position="58"/>
    </location>
</feature>
<dbReference type="AlphaFoldDB" id="A0A166FLF9"/>
<feature type="compositionally biased region" description="Polar residues" evidence="1">
    <location>
        <begin position="48"/>
        <end position="58"/>
    </location>
</feature>
<sequence>MKGAYSRTRGKELDQFTGVSEPGGATDSKPNPSPQPWSRKCDCPPPSAHTSNQDGTLG</sequence>
<dbReference type="Proteomes" id="UP000076532">
    <property type="component" value="Unassembled WGS sequence"/>
</dbReference>
<evidence type="ECO:0000256" key="1">
    <source>
        <dbReference type="SAM" id="MobiDB-lite"/>
    </source>
</evidence>
<protein>
    <submittedName>
        <fullName evidence="2">Uncharacterized protein</fullName>
    </submittedName>
</protein>
<evidence type="ECO:0000313" key="2">
    <source>
        <dbReference type="EMBL" id="KZP16934.1"/>
    </source>
</evidence>
<organism evidence="2 3">
    <name type="scientific">Athelia psychrophila</name>
    <dbReference type="NCBI Taxonomy" id="1759441"/>
    <lineage>
        <taxon>Eukaryota</taxon>
        <taxon>Fungi</taxon>
        <taxon>Dikarya</taxon>
        <taxon>Basidiomycota</taxon>
        <taxon>Agaricomycotina</taxon>
        <taxon>Agaricomycetes</taxon>
        <taxon>Agaricomycetidae</taxon>
        <taxon>Atheliales</taxon>
        <taxon>Atheliaceae</taxon>
        <taxon>Athelia</taxon>
    </lineage>
</organism>